<proteinExistence type="inferred from homology"/>
<dbReference type="GO" id="GO:0005230">
    <property type="term" value="F:extracellular ligand-gated monoatomic ion channel activity"/>
    <property type="evidence" value="ECO:0007669"/>
    <property type="project" value="InterPro"/>
</dbReference>
<comment type="function">
    <text evidence="19">Forms serotonin (5-hydroxytryptamine/5-HT3)-activated cation-selective channel complexes, which when activated cause fast, depolarizing responses in neurons.</text>
</comment>
<evidence type="ECO:0000256" key="4">
    <source>
        <dbReference type="ARBA" id="ARBA00022729"/>
    </source>
</evidence>
<dbReference type="InterPro" id="IPR036719">
    <property type="entry name" value="Neuro-gated_channel_TM_sf"/>
</dbReference>
<comment type="catalytic activity">
    <reaction evidence="18">
        <text>Ca(2+)(in) = Ca(2+)(out)</text>
        <dbReference type="Rhea" id="RHEA:29671"/>
        <dbReference type="ChEBI" id="CHEBI:29108"/>
    </reaction>
</comment>
<evidence type="ECO:0000256" key="9">
    <source>
        <dbReference type="ARBA" id="ARBA00023157"/>
    </source>
</evidence>
<dbReference type="FunFam" id="2.70.170.10:FF:000017">
    <property type="entry name" value="5-hydroxytryptamine receptor 3A"/>
    <property type="match status" value="1"/>
</dbReference>
<evidence type="ECO:0000256" key="5">
    <source>
        <dbReference type="ARBA" id="ARBA00022989"/>
    </source>
</evidence>
<accession>A0A401S768</accession>
<keyword evidence="13" id="KW-1071">Ligand-gated ion channel</keyword>
<dbReference type="OrthoDB" id="5975154at2759"/>
<dbReference type="InterPro" id="IPR006202">
    <property type="entry name" value="Neur_chan_lig-bd"/>
</dbReference>
<evidence type="ECO:0000256" key="14">
    <source>
        <dbReference type="ARBA" id="ARBA00023303"/>
    </source>
</evidence>
<keyword evidence="1 20" id="KW-0813">Transport</keyword>
<dbReference type="PRINTS" id="PR01708">
    <property type="entry name" value="5HT3RECEPTOR"/>
</dbReference>
<keyword evidence="7 20" id="KW-0406">Ion transport</keyword>
<dbReference type="GO" id="GO:0004888">
    <property type="term" value="F:transmembrane signaling receptor activity"/>
    <property type="evidence" value="ECO:0007669"/>
    <property type="project" value="InterPro"/>
</dbReference>
<keyword evidence="5 20" id="KW-1133">Transmembrane helix</keyword>
<evidence type="ECO:0000256" key="12">
    <source>
        <dbReference type="ARBA" id="ARBA00023257"/>
    </source>
</evidence>
<keyword evidence="8 20" id="KW-0472">Membrane</keyword>
<comment type="catalytic activity">
    <reaction evidence="17">
        <text>Na(+)(in) = Na(+)(out)</text>
        <dbReference type="Rhea" id="RHEA:34963"/>
        <dbReference type="ChEBI" id="CHEBI:29101"/>
    </reaction>
</comment>
<evidence type="ECO:0000256" key="16">
    <source>
        <dbReference type="ARBA" id="ARBA00034430"/>
    </source>
</evidence>
<evidence type="ECO:0008006" key="25">
    <source>
        <dbReference type="Google" id="ProtNLM"/>
    </source>
</evidence>
<evidence type="ECO:0000256" key="7">
    <source>
        <dbReference type="ARBA" id="ARBA00023065"/>
    </source>
</evidence>
<dbReference type="InterPro" id="IPR038050">
    <property type="entry name" value="Neuro_actylchol_rec"/>
</dbReference>
<dbReference type="InterPro" id="IPR006201">
    <property type="entry name" value="Neur_channel"/>
</dbReference>
<dbReference type="PRINTS" id="PR01709">
    <property type="entry name" value="5HT3ARECEPTR"/>
</dbReference>
<dbReference type="Gene3D" id="2.70.170.10">
    <property type="entry name" value="Neurotransmitter-gated ion-channel ligand-binding domain"/>
    <property type="match status" value="1"/>
</dbReference>
<dbReference type="Gene3D" id="1.20.58.390">
    <property type="entry name" value="Neurotransmitter-gated ion-channel transmembrane domain"/>
    <property type="match status" value="1"/>
</dbReference>
<feature type="transmembrane region" description="Helical" evidence="20">
    <location>
        <begin position="293"/>
        <end position="315"/>
    </location>
</feature>
<sequence length="459" mass="52836">MVSHLFLYLLSGGFAYTASLQNSTLLQLMEKLLTNYNKGVRPVKNWTQPTTIYIDFVLHAVLEVDGQNQKLRTNIWYQQIWMDEFLKWNPTSFDGINEISLPIESIWIPDVLIQEFIDVGRSPYMPYVYVNSSGHIKNYKPIQVVSACRLEIYAFPFDKQNCTFTFCSWLHTVNDINLKLWRSHEEIENNTSAFVDDGEWELLSVPSKYEMLYNEGREYAQIQFNVIIRRRPLLYVVSLLLPSIFLMLVDVTSYFLPPNSSGRITFKSSILLGYTVFRMNLSDDLPATAMTTPLIGVFFAVCMALLVISLIESILITKLLSMNEEAEPMTAVSKCCVSKLISSNRSTTDSFCTSLKTQEGICDDSVSDSDTETPGQHQDKILNQEAQALQIKELPVKEILKEISSIKFYLYQLEDPTNPKNDWLAFCYRFDTFLFRVYLVILGVYTITMSTLWLIWSNP</sequence>
<keyword evidence="10" id="KW-0675">Receptor</keyword>
<evidence type="ECO:0000256" key="3">
    <source>
        <dbReference type="ARBA" id="ARBA00022692"/>
    </source>
</evidence>
<comment type="subcellular location">
    <subcellularLocation>
        <location evidence="15">Postsynaptic cell membrane</location>
        <topology evidence="15">Multi-pass membrane protein</topology>
    </subcellularLocation>
</comment>
<dbReference type="STRING" id="137246.A0A401S768"/>
<evidence type="ECO:0000256" key="15">
    <source>
        <dbReference type="ARBA" id="ARBA00034104"/>
    </source>
</evidence>
<evidence type="ECO:0000256" key="6">
    <source>
        <dbReference type="ARBA" id="ARBA00023018"/>
    </source>
</evidence>
<gene>
    <name evidence="23" type="ORF">chiPu_0004658</name>
</gene>
<evidence type="ECO:0000313" key="24">
    <source>
        <dbReference type="Proteomes" id="UP000287033"/>
    </source>
</evidence>
<dbReference type="PRINTS" id="PR00252">
    <property type="entry name" value="NRIONCHANNEL"/>
</dbReference>
<feature type="domain" description="Neurotransmitter-gated ion-channel transmembrane" evidence="22">
    <location>
        <begin position="239"/>
        <end position="448"/>
    </location>
</feature>
<comment type="similarity">
    <text evidence="20">Belongs to the ligand-gated ion channel (TC 1.A.9) family.</text>
</comment>
<dbReference type="EMBL" id="BEZZ01000115">
    <property type="protein sequence ID" value="GCC26243.1"/>
    <property type="molecule type" value="Genomic_DNA"/>
</dbReference>
<keyword evidence="11" id="KW-0325">Glycoprotein</keyword>
<organism evidence="23 24">
    <name type="scientific">Chiloscyllium punctatum</name>
    <name type="common">Brownbanded bambooshark</name>
    <name type="synonym">Hemiscyllium punctatum</name>
    <dbReference type="NCBI Taxonomy" id="137246"/>
    <lineage>
        <taxon>Eukaryota</taxon>
        <taxon>Metazoa</taxon>
        <taxon>Chordata</taxon>
        <taxon>Craniata</taxon>
        <taxon>Vertebrata</taxon>
        <taxon>Chondrichthyes</taxon>
        <taxon>Elasmobranchii</taxon>
        <taxon>Galeomorphii</taxon>
        <taxon>Galeoidea</taxon>
        <taxon>Orectolobiformes</taxon>
        <taxon>Hemiscylliidae</taxon>
        <taxon>Chiloscyllium</taxon>
    </lineage>
</organism>
<dbReference type="CDD" id="cd19063">
    <property type="entry name" value="LGIC_TM_5-HT3"/>
    <property type="match status" value="1"/>
</dbReference>
<dbReference type="OMA" id="YSQIQFN"/>
<evidence type="ECO:0000256" key="18">
    <source>
        <dbReference type="ARBA" id="ARBA00036634"/>
    </source>
</evidence>
<dbReference type="InterPro" id="IPR018000">
    <property type="entry name" value="Neurotransmitter_ion_chnl_CS"/>
</dbReference>
<evidence type="ECO:0000256" key="1">
    <source>
        <dbReference type="ARBA" id="ARBA00022448"/>
    </source>
</evidence>
<reference evidence="23 24" key="1">
    <citation type="journal article" date="2018" name="Nat. Ecol. Evol.">
        <title>Shark genomes provide insights into elasmobranch evolution and the origin of vertebrates.</title>
        <authorList>
            <person name="Hara Y"/>
            <person name="Yamaguchi K"/>
            <person name="Onimaru K"/>
            <person name="Kadota M"/>
            <person name="Koyanagi M"/>
            <person name="Keeley SD"/>
            <person name="Tatsumi K"/>
            <person name="Tanaka K"/>
            <person name="Motone F"/>
            <person name="Kageyama Y"/>
            <person name="Nozu R"/>
            <person name="Adachi N"/>
            <person name="Nishimura O"/>
            <person name="Nakagawa R"/>
            <person name="Tanegashima C"/>
            <person name="Kiyatake I"/>
            <person name="Matsumoto R"/>
            <person name="Murakumo K"/>
            <person name="Nishida K"/>
            <person name="Terakita A"/>
            <person name="Kuratani S"/>
            <person name="Sato K"/>
            <person name="Hyodo S Kuraku.S."/>
        </authorList>
    </citation>
    <scope>NUCLEOTIDE SEQUENCE [LARGE SCALE GENOMIC DNA]</scope>
</reference>
<feature type="transmembrane region" description="Helical" evidence="20">
    <location>
        <begin position="433"/>
        <end position="456"/>
    </location>
</feature>
<keyword evidence="6" id="KW-0770">Synapse</keyword>
<name>A0A401S768_CHIPU</name>
<evidence type="ECO:0000256" key="17">
    <source>
        <dbReference type="ARBA" id="ARBA00036239"/>
    </source>
</evidence>
<comment type="caution">
    <text evidence="23">The sequence shown here is derived from an EMBL/GenBank/DDBJ whole genome shotgun (WGS) entry which is preliminary data.</text>
</comment>
<evidence type="ECO:0000259" key="21">
    <source>
        <dbReference type="Pfam" id="PF02931"/>
    </source>
</evidence>
<feature type="transmembrane region" description="Helical" evidence="20">
    <location>
        <begin position="233"/>
        <end position="257"/>
    </location>
</feature>
<dbReference type="InterPro" id="IPR006029">
    <property type="entry name" value="Neurotrans-gated_channel_TM"/>
</dbReference>
<dbReference type="PROSITE" id="PS00236">
    <property type="entry name" value="NEUROTR_ION_CHANNEL"/>
    <property type="match status" value="1"/>
</dbReference>
<evidence type="ECO:0000256" key="13">
    <source>
        <dbReference type="ARBA" id="ARBA00023286"/>
    </source>
</evidence>
<dbReference type="SUPFAM" id="SSF63712">
    <property type="entry name" value="Nicotinic receptor ligand binding domain-like"/>
    <property type="match status" value="1"/>
</dbReference>
<comment type="caution">
    <text evidence="20">Lacks conserved residue(s) required for the propagation of feature annotation.</text>
</comment>
<evidence type="ECO:0000256" key="11">
    <source>
        <dbReference type="ARBA" id="ARBA00023180"/>
    </source>
</evidence>
<dbReference type="Pfam" id="PF02932">
    <property type="entry name" value="Neur_chan_memb"/>
    <property type="match status" value="1"/>
</dbReference>
<evidence type="ECO:0000259" key="22">
    <source>
        <dbReference type="Pfam" id="PF02932"/>
    </source>
</evidence>
<evidence type="ECO:0000256" key="19">
    <source>
        <dbReference type="ARBA" id="ARBA00037540"/>
    </source>
</evidence>
<evidence type="ECO:0000256" key="8">
    <source>
        <dbReference type="ARBA" id="ARBA00023136"/>
    </source>
</evidence>
<dbReference type="InterPro" id="IPR049944">
    <property type="entry name" value="LGIC_TM_5-HT3"/>
</dbReference>
<feature type="domain" description="Neurotransmitter-gated ion-channel ligand-binding" evidence="21">
    <location>
        <begin position="27"/>
        <end position="232"/>
    </location>
</feature>
<dbReference type="InterPro" id="IPR008133">
    <property type="entry name" value="5HT3_rcpt_A"/>
</dbReference>
<feature type="chain" id="PRO_5022262715" description="Neurotransmitter-gated ion-channel ligand-binding domain-containing protein" evidence="20">
    <location>
        <begin position="20"/>
        <end position="459"/>
    </location>
</feature>
<keyword evidence="12" id="KW-0628">Postsynaptic cell membrane</keyword>
<evidence type="ECO:0000256" key="10">
    <source>
        <dbReference type="ARBA" id="ARBA00023170"/>
    </source>
</evidence>
<dbReference type="GO" id="GO:0045211">
    <property type="term" value="C:postsynaptic membrane"/>
    <property type="evidence" value="ECO:0007669"/>
    <property type="project" value="UniProtKB-SubCell"/>
</dbReference>
<protein>
    <recommendedName>
        <fullName evidence="25">Neurotransmitter-gated ion-channel ligand-binding domain-containing protein</fullName>
    </recommendedName>
</protein>
<evidence type="ECO:0000256" key="2">
    <source>
        <dbReference type="ARBA" id="ARBA00022475"/>
    </source>
</evidence>
<dbReference type="NCBIfam" id="TIGR00860">
    <property type="entry name" value="LIC"/>
    <property type="match status" value="1"/>
</dbReference>
<keyword evidence="2" id="KW-1003">Cell membrane</keyword>
<keyword evidence="3 20" id="KW-0812">Transmembrane</keyword>
<keyword evidence="4 20" id="KW-0732">Signal</keyword>
<dbReference type="AlphaFoldDB" id="A0A401S768"/>
<dbReference type="Pfam" id="PF02931">
    <property type="entry name" value="Neur_chan_LBD"/>
    <property type="match status" value="1"/>
</dbReference>
<dbReference type="InterPro" id="IPR036734">
    <property type="entry name" value="Neur_chan_lig-bd_sf"/>
</dbReference>
<dbReference type="SUPFAM" id="SSF90112">
    <property type="entry name" value="Neurotransmitter-gated ion-channel transmembrane pore"/>
    <property type="match status" value="1"/>
</dbReference>
<keyword evidence="14 20" id="KW-0407">Ion channel</keyword>
<evidence type="ECO:0000313" key="23">
    <source>
        <dbReference type="EMBL" id="GCC26243.1"/>
    </source>
</evidence>
<feature type="signal peptide" evidence="20">
    <location>
        <begin position="1"/>
        <end position="19"/>
    </location>
</feature>
<keyword evidence="9" id="KW-1015">Disulfide bond</keyword>
<dbReference type="InterPro" id="IPR008132">
    <property type="entry name" value="5HT3_rcpt"/>
</dbReference>
<comment type="catalytic activity">
    <reaction evidence="16">
        <text>K(+)(in) = K(+)(out)</text>
        <dbReference type="Rhea" id="RHEA:29463"/>
        <dbReference type="ChEBI" id="CHEBI:29103"/>
    </reaction>
</comment>
<keyword evidence="24" id="KW-1185">Reference proteome</keyword>
<dbReference type="PANTHER" id="PTHR18945">
    <property type="entry name" value="NEUROTRANSMITTER GATED ION CHANNEL"/>
    <property type="match status" value="1"/>
</dbReference>
<evidence type="ECO:0000256" key="20">
    <source>
        <dbReference type="RuleBase" id="RU000687"/>
    </source>
</evidence>
<dbReference type="Proteomes" id="UP000287033">
    <property type="component" value="Unassembled WGS sequence"/>
</dbReference>